<name>A0ABP7XF41_9FLAO</name>
<organism evidence="2 3">
    <name type="scientific">Aquimarina addita</name>
    <dbReference type="NCBI Taxonomy" id="870485"/>
    <lineage>
        <taxon>Bacteria</taxon>
        <taxon>Pseudomonadati</taxon>
        <taxon>Bacteroidota</taxon>
        <taxon>Flavobacteriia</taxon>
        <taxon>Flavobacteriales</taxon>
        <taxon>Flavobacteriaceae</taxon>
        <taxon>Aquimarina</taxon>
    </lineage>
</organism>
<dbReference type="PANTHER" id="PTHR31302:SF0">
    <property type="entry name" value="TRANSMEMBRANE PROTEIN WITH METALLOPHOSPHOESTERASE DOMAIN"/>
    <property type="match status" value="1"/>
</dbReference>
<evidence type="ECO:0000313" key="3">
    <source>
        <dbReference type="Proteomes" id="UP001500459"/>
    </source>
</evidence>
<dbReference type="SUPFAM" id="SSF56300">
    <property type="entry name" value="Metallo-dependent phosphatases"/>
    <property type="match status" value="1"/>
</dbReference>
<dbReference type="Pfam" id="PF00149">
    <property type="entry name" value="Metallophos"/>
    <property type="match status" value="1"/>
</dbReference>
<feature type="domain" description="Calcineurin-like phosphoesterase" evidence="1">
    <location>
        <begin position="21"/>
        <end position="169"/>
    </location>
</feature>
<accession>A0ABP7XF41</accession>
<dbReference type="InterPro" id="IPR051158">
    <property type="entry name" value="Metallophosphoesterase_sf"/>
</dbReference>
<gene>
    <name evidence="2" type="ORF">GCM10022393_13350</name>
</gene>
<comment type="caution">
    <text evidence="2">The sequence shown here is derived from an EMBL/GenBank/DDBJ whole genome shotgun (WGS) entry which is preliminary data.</text>
</comment>
<dbReference type="EMBL" id="BAABCW010000004">
    <property type="protein sequence ID" value="GAA4114075.1"/>
    <property type="molecule type" value="Genomic_DNA"/>
</dbReference>
<protein>
    <submittedName>
        <fullName evidence="2">Metallophosphoesterase</fullName>
    </submittedName>
</protein>
<dbReference type="InterPro" id="IPR029052">
    <property type="entry name" value="Metallo-depent_PP-like"/>
</dbReference>
<dbReference type="PANTHER" id="PTHR31302">
    <property type="entry name" value="TRANSMEMBRANE PROTEIN WITH METALLOPHOSPHOESTERASE DOMAIN-RELATED"/>
    <property type="match status" value="1"/>
</dbReference>
<evidence type="ECO:0000259" key="1">
    <source>
        <dbReference type="Pfam" id="PF00149"/>
    </source>
</evidence>
<evidence type="ECO:0000313" key="2">
    <source>
        <dbReference type="EMBL" id="GAA4114075.1"/>
    </source>
</evidence>
<reference evidence="3" key="1">
    <citation type="journal article" date="2019" name="Int. J. Syst. Evol. Microbiol.">
        <title>The Global Catalogue of Microorganisms (GCM) 10K type strain sequencing project: providing services to taxonomists for standard genome sequencing and annotation.</title>
        <authorList>
            <consortium name="The Broad Institute Genomics Platform"/>
            <consortium name="The Broad Institute Genome Sequencing Center for Infectious Disease"/>
            <person name="Wu L."/>
            <person name="Ma J."/>
        </authorList>
    </citation>
    <scope>NUCLEOTIDE SEQUENCE [LARGE SCALE GENOMIC DNA]</scope>
    <source>
        <strain evidence="3">JCM 17106</strain>
    </source>
</reference>
<dbReference type="Proteomes" id="UP001500459">
    <property type="component" value="Unassembled WGS sequence"/>
</dbReference>
<dbReference type="RefSeq" id="WP_344925830.1">
    <property type="nucleotide sequence ID" value="NZ_BAABCW010000004.1"/>
</dbReference>
<proteinExistence type="predicted"/>
<dbReference type="Gene3D" id="3.60.21.10">
    <property type="match status" value="1"/>
</dbReference>
<sequence>MKISERQEYINLHNDREDLLLLQISDIHLWFSIKILEVLEKTIEKHKPDLVVLTGDYFDIPRGAYNFRDFLLRISLRYQVVFIKGNHDTLYGSTIFNLLLDIPNCHCIDDKMFLYESKKGYSYMISSWKNRFNLSKKTNHNNIVLLHNPEKIDENELQHIDIILAGHLHGGQVIFYKSIGTANFPGKFFYKYCMDRTRIKDTILVVSKGLGDTLPIRWNCPKEVILIHIS</sequence>
<dbReference type="InterPro" id="IPR004843">
    <property type="entry name" value="Calcineurin-like_PHP"/>
</dbReference>
<keyword evidence="3" id="KW-1185">Reference proteome</keyword>